<dbReference type="Pfam" id="PF14567">
    <property type="entry name" value="SUKH_5"/>
    <property type="match status" value="1"/>
</dbReference>
<accession>A0A6I3WJ07</accession>
<dbReference type="Gene3D" id="3.40.1580.10">
    <property type="entry name" value="SMI1/KNR4-like"/>
    <property type="match status" value="1"/>
</dbReference>
<name>A0A6I3WJ07_9PSED</name>
<feature type="domain" description="Knr4/Smi1-like" evidence="1">
    <location>
        <begin position="25"/>
        <end position="133"/>
    </location>
</feature>
<dbReference type="SMART" id="SM00860">
    <property type="entry name" value="SMI1_KNR4"/>
    <property type="match status" value="1"/>
</dbReference>
<evidence type="ECO:0000313" key="2">
    <source>
        <dbReference type="EMBL" id="MUF07259.1"/>
    </source>
</evidence>
<proteinExistence type="predicted"/>
<dbReference type="EMBL" id="WNNK01000023">
    <property type="protein sequence ID" value="MUF07259.1"/>
    <property type="molecule type" value="Genomic_DNA"/>
</dbReference>
<evidence type="ECO:0000259" key="1">
    <source>
        <dbReference type="SMART" id="SM00860"/>
    </source>
</evidence>
<dbReference type="InterPro" id="IPR018958">
    <property type="entry name" value="Knr4/Smi1-like_dom"/>
</dbReference>
<dbReference type="SUPFAM" id="SSF160631">
    <property type="entry name" value="SMI1/KNR4-like"/>
    <property type="match status" value="1"/>
</dbReference>
<reference evidence="2 3" key="1">
    <citation type="submission" date="2019-11" db="EMBL/GenBank/DDBJ databases">
        <title>Pseudomonas karstica sp. nov. and Pseudomonas spelaei sp. nov. from karst caves.</title>
        <authorList>
            <person name="Zeman M."/>
        </authorList>
    </citation>
    <scope>NUCLEOTIDE SEQUENCE [LARGE SCALE GENOMIC DNA]</scope>
    <source>
        <strain evidence="2 3">CCM 7893</strain>
    </source>
</reference>
<sequence length="139" mass="15788">MVMKIYDVVSELKGVRLRLPVKQVLPDDAVISDYEAELGISFSDDYKFFVKEASDSIYNGKDALQLTVNRDSSRELASAVIDAREQGMPESWIPICEDNGNYYCLLEDGSIRYWSHDGLSAETWPNLASWIKNVWIDGE</sequence>
<dbReference type="InterPro" id="IPR037883">
    <property type="entry name" value="Knr4/Smi1-like_sf"/>
</dbReference>
<organism evidence="2 3">
    <name type="scientific">Pseudomonas spelaei</name>
    <dbReference type="NCBI Taxonomy" id="1055469"/>
    <lineage>
        <taxon>Bacteria</taxon>
        <taxon>Pseudomonadati</taxon>
        <taxon>Pseudomonadota</taxon>
        <taxon>Gammaproteobacteria</taxon>
        <taxon>Pseudomonadales</taxon>
        <taxon>Pseudomonadaceae</taxon>
        <taxon>Pseudomonas</taxon>
    </lineage>
</organism>
<keyword evidence="3" id="KW-1185">Reference proteome</keyword>
<evidence type="ECO:0000313" key="3">
    <source>
        <dbReference type="Proteomes" id="UP000438196"/>
    </source>
</evidence>
<dbReference type="AlphaFoldDB" id="A0A6I3WJ07"/>
<protein>
    <submittedName>
        <fullName evidence="2">SMI1/KNR4 family protein</fullName>
    </submittedName>
</protein>
<comment type="caution">
    <text evidence="2">The sequence shown here is derived from an EMBL/GenBank/DDBJ whole genome shotgun (WGS) entry which is preliminary data.</text>
</comment>
<gene>
    <name evidence="2" type="ORF">GNF76_23175</name>
</gene>
<dbReference type="Proteomes" id="UP000438196">
    <property type="component" value="Unassembled WGS sequence"/>
</dbReference>